<dbReference type="InterPro" id="IPR005835">
    <property type="entry name" value="NTP_transferase_dom"/>
</dbReference>
<name>R6IJH6_9FIRM</name>
<evidence type="ECO:0000259" key="1">
    <source>
        <dbReference type="Pfam" id="PF00483"/>
    </source>
</evidence>
<dbReference type="EMBL" id="CBDS010000087">
    <property type="protein sequence ID" value="CDB46619.1"/>
    <property type="molecule type" value="Genomic_DNA"/>
</dbReference>
<dbReference type="SUPFAM" id="SSF53448">
    <property type="entry name" value="Nucleotide-diphospho-sugar transferases"/>
    <property type="match status" value="1"/>
</dbReference>
<dbReference type="GO" id="GO:0016740">
    <property type="term" value="F:transferase activity"/>
    <property type="evidence" value="ECO:0007669"/>
    <property type="project" value="UniProtKB-KW"/>
</dbReference>
<proteinExistence type="predicted"/>
<dbReference type="HOGENOM" id="CLU_029499_2_0_9"/>
<dbReference type="InterPro" id="IPR029044">
    <property type="entry name" value="Nucleotide-diphossugar_trans"/>
</dbReference>
<reference evidence="2" key="1">
    <citation type="submission" date="2012-11" db="EMBL/GenBank/DDBJ databases">
        <title>Dependencies among metagenomic species, viruses, plasmids and units of genetic variation.</title>
        <authorList>
            <person name="Nielsen H.B."/>
            <person name="Almeida M."/>
            <person name="Juncker A.S."/>
            <person name="Rasmussen S."/>
            <person name="Li J."/>
            <person name="Sunagawa S."/>
            <person name="Plichta D."/>
            <person name="Gautier L."/>
            <person name="Le Chatelier E."/>
            <person name="Peletier E."/>
            <person name="Bonde I."/>
            <person name="Nielsen T."/>
            <person name="Manichanh C."/>
            <person name="Arumugam M."/>
            <person name="Batto J."/>
            <person name="Santos M.B.Q.D."/>
            <person name="Blom N."/>
            <person name="Borruel N."/>
            <person name="Burgdorf K.S."/>
            <person name="Boumezbeur F."/>
            <person name="Casellas F."/>
            <person name="Dore J."/>
            <person name="Guarner F."/>
            <person name="Hansen T."/>
            <person name="Hildebrand F."/>
            <person name="Kaas R.S."/>
            <person name="Kennedy S."/>
            <person name="Kristiansen K."/>
            <person name="Kultima J.R."/>
            <person name="Leonard P."/>
            <person name="Levenez F."/>
            <person name="Lund O."/>
            <person name="Moumen B."/>
            <person name="Le Paslier D."/>
            <person name="Pons N."/>
            <person name="Pedersen O."/>
            <person name="Prifti E."/>
            <person name="Qin J."/>
            <person name="Raes J."/>
            <person name="Tap J."/>
            <person name="Tims S."/>
            <person name="Ussery D.W."/>
            <person name="Yamada T."/>
            <person name="MetaHit consortium"/>
            <person name="Renault P."/>
            <person name="Sicheritz-Ponten T."/>
            <person name="Bork P."/>
            <person name="Wang J."/>
            <person name="Brunak S."/>
            <person name="Ehrlich S.D."/>
        </authorList>
    </citation>
    <scope>NUCLEOTIDE SEQUENCE [LARGE SCALE GENOMIC DNA]</scope>
</reference>
<comment type="caution">
    <text evidence="2">The sequence shown here is derived from an EMBL/GenBank/DDBJ whole genome shotgun (WGS) entry which is preliminary data.</text>
</comment>
<dbReference type="PANTHER" id="PTHR22572">
    <property type="entry name" value="SUGAR-1-PHOSPHATE GUANYL TRANSFERASE"/>
    <property type="match status" value="1"/>
</dbReference>
<dbReference type="Pfam" id="PF00483">
    <property type="entry name" value="NTP_transferase"/>
    <property type="match status" value="1"/>
</dbReference>
<organism evidence="2">
    <name type="scientific">Phascolarctobacterium faecium</name>
    <dbReference type="NCBI Taxonomy" id="33025"/>
    <lineage>
        <taxon>Bacteria</taxon>
        <taxon>Bacillati</taxon>
        <taxon>Bacillota</taxon>
        <taxon>Negativicutes</taxon>
        <taxon>Acidaminococcales</taxon>
        <taxon>Acidaminococcaceae</taxon>
        <taxon>Phascolarctobacterium</taxon>
    </lineage>
</organism>
<dbReference type="eggNOG" id="COG1208">
    <property type="taxonomic scope" value="Bacteria"/>
</dbReference>
<dbReference type="InterPro" id="IPR050486">
    <property type="entry name" value="Mannose-1P_guanyltransferase"/>
</dbReference>
<dbReference type="Gene3D" id="3.90.550.10">
    <property type="entry name" value="Spore Coat Polysaccharide Biosynthesis Protein SpsA, Chain A"/>
    <property type="match status" value="1"/>
</dbReference>
<dbReference type="RefSeq" id="WP_021718575.1">
    <property type="nucleotide sequence ID" value="NZ_CAUERG010000002.1"/>
</dbReference>
<sequence>MKAFLLSAGYGTRLKPLTNNIPKCLVPICGKPLLAWWMDLFEKHGINEVLINTHYLADEVRKFIEYYNAQKTGVTLIESYEKDLLGSGGTVAINKSFIKNEEKFLICYADNLTNIDLSELIKFHTKKQGMLTMGLFYTNNPKECGIAAIDSYDLIYEFIEKPKRPRSHLANAGIYVTNLDIFKYLPQKKFIDFGKDVLPSLVNKMYGYQIKDYLLDIGNLENYNKAQKEWKM</sequence>
<feature type="domain" description="Nucleotidyl transferase" evidence="1">
    <location>
        <begin position="2"/>
        <end position="229"/>
    </location>
</feature>
<accession>R6IJH6</accession>
<protein>
    <submittedName>
        <fullName evidence="2">Nucleotidyl transferase family enzyme</fullName>
    </submittedName>
</protein>
<keyword evidence="2" id="KW-0808">Transferase</keyword>
<dbReference type="CDD" id="cd04181">
    <property type="entry name" value="NTP_transferase"/>
    <property type="match status" value="1"/>
</dbReference>
<evidence type="ECO:0000313" key="2">
    <source>
        <dbReference type="EMBL" id="CDB46619.1"/>
    </source>
</evidence>
<dbReference type="AlphaFoldDB" id="R6IJH6"/>
<dbReference type="STRING" id="1262914.BN533_01675"/>
<gene>
    <name evidence="2" type="ORF">BN533_01675</name>
</gene>